<evidence type="ECO:0000313" key="3">
    <source>
        <dbReference type="Proteomes" id="UP000295418"/>
    </source>
</evidence>
<keyword evidence="1" id="KW-0472">Membrane</keyword>
<dbReference type="EMBL" id="SKFG01000014">
    <property type="protein sequence ID" value="TCZ76170.1"/>
    <property type="molecule type" value="Genomic_DNA"/>
</dbReference>
<sequence>MKKIAIIMRLLLAFAEDFFILAGLSAIIGATFYLNIIAGWYTVGVISIAIGYLLSRKTPRKG</sequence>
<reference evidence="2 3" key="1">
    <citation type="submission" date="2019-03" db="EMBL/GenBank/DDBJ databases">
        <authorList>
            <person name="Kim M.K.M."/>
        </authorList>
    </citation>
    <scope>NUCLEOTIDE SEQUENCE [LARGE SCALE GENOMIC DNA]</scope>
    <source>
        <strain evidence="2 3">18JY21-1</strain>
    </source>
</reference>
<evidence type="ECO:0008006" key="4">
    <source>
        <dbReference type="Google" id="ProtNLM"/>
    </source>
</evidence>
<dbReference type="Proteomes" id="UP000295418">
    <property type="component" value="Unassembled WGS sequence"/>
</dbReference>
<accession>A0A4R4EB61</accession>
<dbReference type="OrthoDB" id="2991093at2"/>
<gene>
    <name evidence="2" type="ORF">E0485_15140</name>
</gene>
<organism evidence="2 3">
    <name type="scientific">Paenibacillus albiflavus</name>
    <dbReference type="NCBI Taxonomy" id="2545760"/>
    <lineage>
        <taxon>Bacteria</taxon>
        <taxon>Bacillati</taxon>
        <taxon>Bacillota</taxon>
        <taxon>Bacilli</taxon>
        <taxon>Bacillales</taxon>
        <taxon>Paenibacillaceae</taxon>
        <taxon>Paenibacillus</taxon>
    </lineage>
</organism>
<keyword evidence="1" id="KW-1133">Transmembrane helix</keyword>
<keyword evidence="3" id="KW-1185">Reference proteome</keyword>
<comment type="caution">
    <text evidence="2">The sequence shown here is derived from an EMBL/GenBank/DDBJ whole genome shotgun (WGS) entry which is preliminary data.</text>
</comment>
<keyword evidence="1" id="KW-0812">Transmembrane</keyword>
<dbReference type="AlphaFoldDB" id="A0A4R4EB61"/>
<name>A0A4R4EB61_9BACL</name>
<evidence type="ECO:0000313" key="2">
    <source>
        <dbReference type="EMBL" id="TCZ76170.1"/>
    </source>
</evidence>
<proteinExistence type="predicted"/>
<feature type="transmembrane region" description="Helical" evidence="1">
    <location>
        <begin position="7"/>
        <end position="28"/>
    </location>
</feature>
<dbReference type="RefSeq" id="WP_132418896.1">
    <property type="nucleotide sequence ID" value="NZ_SKFG01000014.1"/>
</dbReference>
<protein>
    <recommendedName>
        <fullName evidence="4">DUF1056 family protein</fullName>
    </recommendedName>
</protein>
<feature type="transmembrane region" description="Helical" evidence="1">
    <location>
        <begin position="34"/>
        <end position="54"/>
    </location>
</feature>
<evidence type="ECO:0000256" key="1">
    <source>
        <dbReference type="SAM" id="Phobius"/>
    </source>
</evidence>